<dbReference type="AlphaFoldDB" id="A0A1G9S243"/>
<keyword evidence="1" id="KW-1133">Transmembrane helix</keyword>
<organism evidence="2 3">
    <name type="scientific">Oryzisolibacter propanilivorax</name>
    <dbReference type="NCBI Taxonomy" id="1527607"/>
    <lineage>
        <taxon>Bacteria</taxon>
        <taxon>Pseudomonadati</taxon>
        <taxon>Pseudomonadota</taxon>
        <taxon>Betaproteobacteria</taxon>
        <taxon>Burkholderiales</taxon>
        <taxon>Comamonadaceae</taxon>
        <taxon>Oryzisolibacter</taxon>
    </lineage>
</organism>
<keyword evidence="3" id="KW-1185">Reference proteome</keyword>
<keyword evidence="1" id="KW-0812">Transmembrane</keyword>
<dbReference type="Proteomes" id="UP000198552">
    <property type="component" value="Unassembled WGS sequence"/>
</dbReference>
<keyword evidence="1" id="KW-0472">Membrane</keyword>
<reference evidence="3" key="1">
    <citation type="submission" date="2016-10" db="EMBL/GenBank/DDBJ databases">
        <authorList>
            <person name="Varghese N."/>
            <person name="Submissions S."/>
        </authorList>
    </citation>
    <scope>NUCLEOTIDE SEQUENCE [LARGE SCALE GENOMIC DNA]</scope>
    <source>
        <strain evidence="3">EPL6</strain>
    </source>
</reference>
<feature type="transmembrane region" description="Helical" evidence="1">
    <location>
        <begin position="349"/>
        <end position="368"/>
    </location>
</feature>
<feature type="transmembrane region" description="Helical" evidence="1">
    <location>
        <begin position="195"/>
        <end position="217"/>
    </location>
</feature>
<feature type="transmembrane region" description="Helical" evidence="1">
    <location>
        <begin position="451"/>
        <end position="471"/>
    </location>
</feature>
<feature type="transmembrane region" description="Helical" evidence="1">
    <location>
        <begin position="229"/>
        <end position="251"/>
    </location>
</feature>
<dbReference type="Pfam" id="PF09913">
    <property type="entry name" value="DUF2142"/>
    <property type="match status" value="1"/>
</dbReference>
<feature type="transmembrane region" description="Helical" evidence="1">
    <location>
        <begin position="413"/>
        <end position="431"/>
    </location>
</feature>
<accession>A0A1G9S243</accession>
<evidence type="ECO:0000313" key="2">
    <source>
        <dbReference type="EMBL" id="SDM29541.1"/>
    </source>
</evidence>
<dbReference type="InterPro" id="IPR018674">
    <property type="entry name" value="DUF2142_membrane"/>
</dbReference>
<dbReference type="EMBL" id="FNHP01000004">
    <property type="protein sequence ID" value="SDM29541.1"/>
    <property type="molecule type" value="Genomic_DNA"/>
</dbReference>
<gene>
    <name evidence="2" type="ORF">SAMN05428957_10457</name>
</gene>
<dbReference type="STRING" id="1527607.SAMN05428957_10457"/>
<feature type="transmembrane region" description="Helical" evidence="1">
    <location>
        <begin position="263"/>
        <end position="284"/>
    </location>
</feature>
<feature type="transmembrane region" description="Helical" evidence="1">
    <location>
        <begin position="380"/>
        <end position="401"/>
    </location>
</feature>
<dbReference type="RefSeq" id="WP_091568745.1">
    <property type="nucleotide sequence ID" value="NZ_FNHP01000004.1"/>
</dbReference>
<protein>
    <submittedName>
        <fullName evidence="2">Predicted membrane protein</fullName>
    </submittedName>
</protein>
<evidence type="ECO:0000313" key="3">
    <source>
        <dbReference type="Proteomes" id="UP000198552"/>
    </source>
</evidence>
<feature type="transmembrane region" description="Helical" evidence="1">
    <location>
        <begin position="156"/>
        <end position="175"/>
    </location>
</feature>
<proteinExistence type="predicted"/>
<name>A0A1G9S243_9BURK</name>
<dbReference type="OrthoDB" id="2220917at2"/>
<sequence>MPQLLHTRRGLLTWIGLFWAVLYLSTQISPPFASPDETSHLYRAAMIAEGQWLLEPQPPSDAVPTAGSGGWVDEYWLLAGNALTGWIAPQQTIDQRTPASLHEVRQLGEKLGWKHELAFAPASGTGYYNPLIYLPQATALWIGKHTGLSVIRSHDLARALTSLGCLMLVVLALRLATFPPVALGLLATPMALFQWFSPTIDGLTMGLTLYALALFFAEFSREGRSLGRMALLGVCVVLIITTRVHLAPLLGLPLYLAWKKRALSGWVVFGCALAAGLLWNAFALHSTIDTRIPRSHSTSEIIVLYLQHPDEFARTIWRTVTHSTLQLFYVRSLVGTLGWLDAPISDTQLVLVYAALGLLLLLSCRQFVAAKYPAPGVRLLLLAIALSSLLITFAALAATWNDYPAPIITGLQGRYFILPLFIAACALWQGPRNAAVPSPVTGSQKQPYRSAALWLLLLGGSAAITGMTLAAKY</sequence>
<evidence type="ECO:0000256" key="1">
    <source>
        <dbReference type="SAM" id="Phobius"/>
    </source>
</evidence>